<evidence type="ECO:0000313" key="3">
    <source>
        <dbReference type="Proteomes" id="UP001420932"/>
    </source>
</evidence>
<evidence type="ECO:0000313" key="2">
    <source>
        <dbReference type="EMBL" id="KAK9107214.1"/>
    </source>
</evidence>
<evidence type="ECO:0000256" key="1">
    <source>
        <dbReference type="SAM" id="MobiDB-lite"/>
    </source>
</evidence>
<protein>
    <submittedName>
        <fullName evidence="2">Uncharacterized protein</fullName>
    </submittedName>
</protein>
<dbReference type="Proteomes" id="UP001420932">
    <property type="component" value="Unassembled WGS sequence"/>
</dbReference>
<proteinExistence type="predicted"/>
<keyword evidence="3" id="KW-1185">Reference proteome</keyword>
<organism evidence="2 3">
    <name type="scientific">Stephania yunnanensis</name>
    <dbReference type="NCBI Taxonomy" id="152371"/>
    <lineage>
        <taxon>Eukaryota</taxon>
        <taxon>Viridiplantae</taxon>
        <taxon>Streptophyta</taxon>
        <taxon>Embryophyta</taxon>
        <taxon>Tracheophyta</taxon>
        <taxon>Spermatophyta</taxon>
        <taxon>Magnoliopsida</taxon>
        <taxon>Ranunculales</taxon>
        <taxon>Menispermaceae</taxon>
        <taxon>Menispermoideae</taxon>
        <taxon>Cissampelideae</taxon>
        <taxon>Stephania</taxon>
    </lineage>
</organism>
<name>A0AAP0FNC1_9MAGN</name>
<feature type="region of interest" description="Disordered" evidence="1">
    <location>
        <begin position="14"/>
        <end position="51"/>
    </location>
</feature>
<sequence length="51" mass="5797">MLRQREISLHQLEIATSASEVPTTNERPPRVATSARKPRHPQAIFSAFQIQ</sequence>
<accession>A0AAP0FNC1</accession>
<comment type="caution">
    <text evidence="2">The sequence shown here is derived from an EMBL/GenBank/DDBJ whole genome shotgun (WGS) entry which is preliminary data.</text>
</comment>
<feature type="compositionally biased region" description="Polar residues" evidence="1">
    <location>
        <begin position="14"/>
        <end position="26"/>
    </location>
</feature>
<gene>
    <name evidence="2" type="ORF">Syun_023225</name>
</gene>
<dbReference type="AlphaFoldDB" id="A0AAP0FNC1"/>
<reference evidence="2 3" key="1">
    <citation type="submission" date="2024-01" db="EMBL/GenBank/DDBJ databases">
        <title>Genome assemblies of Stephania.</title>
        <authorList>
            <person name="Yang L."/>
        </authorList>
    </citation>
    <scope>NUCLEOTIDE SEQUENCE [LARGE SCALE GENOMIC DNA]</scope>
    <source>
        <strain evidence="2">YNDBR</strain>
        <tissue evidence="2">Leaf</tissue>
    </source>
</reference>
<dbReference type="EMBL" id="JBBNAF010000010">
    <property type="protein sequence ID" value="KAK9107214.1"/>
    <property type="molecule type" value="Genomic_DNA"/>
</dbReference>